<dbReference type="Proteomes" id="UP000015102">
    <property type="component" value="Unassembled WGS sequence"/>
</dbReference>
<dbReference type="EnsemblMetazoa" id="MESCA000137-RA">
    <property type="protein sequence ID" value="MESCA000137-PA"/>
    <property type="gene ID" value="MESCA000137"/>
</dbReference>
<protein>
    <submittedName>
        <fullName evidence="1">Uncharacterized protein</fullName>
    </submittedName>
</protein>
<evidence type="ECO:0000313" key="2">
    <source>
        <dbReference type="Proteomes" id="UP000015102"/>
    </source>
</evidence>
<organism evidence="1 2">
    <name type="scientific">Megaselia scalaris</name>
    <name type="common">Humpbacked fly</name>
    <name type="synonym">Phora scalaris</name>
    <dbReference type="NCBI Taxonomy" id="36166"/>
    <lineage>
        <taxon>Eukaryota</taxon>
        <taxon>Metazoa</taxon>
        <taxon>Ecdysozoa</taxon>
        <taxon>Arthropoda</taxon>
        <taxon>Hexapoda</taxon>
        <taxon>Insecta</taxon>
        <taxon>Pterygota</taxon>
        <taxon>Neoptera</taxon>
        <taxon>Endopterygota</taxon>
        <taxon>Diptera</taxon>
        <taxon>Brachycera</taxon>
        <taxon>Muscomorpha</taxon>
        <taxon>Platypezoidea</taxon>
        <taxon>Phoridae</taxon>
        <taxon>Megaseliini</taxon>
        <taxon>Megaselia</taxon>
    </lineage>
</organism>
<dbReference type="HOGENOM" id="CLU_1745144_0_0_1"/>
<dbReference type="AlphaFoldDB" id="T1GA87"/>
<name>T1GA87_MEGSC</name>
<reference evidence="2" key="1">
    <citation type="submission" date="2013-02" db="EMBL/GenBank/DDBJ databases">
        <authorList>
            <person name="Hughes D."/>
        </authorList>
    </citation>
    <scope>NUCLEOTIDE SEQUENCE</scope>
    <source>
        <strain>Durham</strain>
        <strain evidence="2">NC isolate 2 -- Noor lab</strain>
    </source>
</reference>
<keyword evidence="2" id="KW-1185">Reference proteome</keyword>
<dbReference type="EMBL" id="CAQQ02390390">
    <property type="status" value="NOT_ANNOTATED_CDS"/>
    <property type="molecule type" value="Genomic_DNA"/>
</dbReference>
<reference evidence="1" key="2">
    <citation type="submission" date="2015-06" db="UniProtKB">
        <authorList>
            <consortium name="EnsemblMetazoa"/>
        </authorList>
    </citation>
    <scope>IDENTIFICATION</scope>
</reference>
<sequence>SSYQSPSISYGYRPSASVSFNQGQNLRPSGSYSYSFGTKGGSGLEIPTNFLHDLTGIASGSTGKQKFVFEGGDIKEDTLAFLEHSRFQLPPLGSCRESLKLPLNVQYSCQDGINTCKLTCKNNYYFPEGLSSLNIVCMNGKWIIEGVEWS</sequence>
<evidence type="ECO:0000313" key="1">
    <source>
        <dbReference type="EnsemblMetazoa" id="MESCA000137-PA"/>
    </source>
</evidence>
<proteinExistence type="predicted"/>
<accession>T1GA87</accession>